<feature type="transmembrane region" description="Helical" evidence="1">
    <location>
        <begin position="54"/>
        <end position="72"/>
    </location>
</feature>
<dbReference type="InterPro" id="IPR010390">
    <property type="entry name" value="ABC-2_transporter-like"/>
</dbReference>
<keyword evidence="1" id="KW-0472">Membrane</keyword>
<dbReference type="AlphaFoldDB" id="A0A2H0E1I1"/>
<evidence type="ECO:0000313" key="3">
    <source>
        <dbReference type="Proteomes" id="UP000229981"/>
    </source>
</evidence>
<dbReference type="PANTHER" id="PTHR36833">
    <property type="entry name" value="SLR0610 PROTEIN-RELATED"/>
    <property type="match status" value="1"/>
</dbReference>
<comment type="caution">
    <text evidence="2">The sequence shown here is derived from an EMBL/GenBank/DDBJ whole genome shotgun (WGS) entry which is preliminary data.</text>
</comment>
<evidence type="ECO:0000313" key="2">
    <source>
        <dbReference type="EMBL" id="PIP88293.1"/>
    </source>
</evidence>
<evidence type="ECO:0008006" key="4">
    <source>
        <dbReference type="Google" id="ProtNLM"/>
    </source>
</evidence>
<feature type="transmembrane region" description="Helical" evidence="1">
    <location>
        <begin position="141"/>
        <end position="174"/>
    </location>
</feature>
<feature type="transmembrane region" description="Helical" evidence="1">
    <location>
        <begin position="26"/>
        <end position="48"/>
    </location>
</feature>
<sequence length="261" mass="30624">MKRYFKLYLSFIKNCLIREMEFRSNFIWHNLVSLIWAVVVMLVFFFIYQQVNTVNGWTMEAVLLLTAVYFLVDRIFDSCFEINFNNFVPLVNTGQLDLILIKPVSSQFFVSLRHFSFAMIFSNVTMIGVIIYLSFTYFSPIYWWQVVSFLILLACSVVITYSLWFMTLLPVFWWGRVDNIQHLFRPFHQLCRVPIDVVGRFKPILTYIIPLAFVATIPAQALIGKLSPWLVVYGVGAAAFLLWLSHRLWNFALRHYTSASS</sequence>
<dbReference type="Proteomes" id="UP000229981">
    <property type="component" value="Unassembled WGS sequence"/>
</dbReference>
<dbReference type="EMBL" id="PCTU01000033">
    <property type="protein sequence ID" value="PIP88293.1"/>
    <property type="molecule type" value="Genomic_DNA"/>
</dbReference>
<keyword evidence="1" id="KW-0812">Transmembrane</keyword>
<proteinExistence type="predicted"/>
<name>A0A2H0E1I1_9BACT</name>
<feature type="transmembrane region" description="Helical" evidence="1">
    <location>
        <begin position="115"/>
        <end position="135"/>
    </location>
</feature>
<accession>A0A2H0E1I1</accession>
<gene>
    <name evidence="2" type="ORF">COW80_01135</name>
</gene>
<feature type="transmembrane region" description="Helical" evidence="1">
    <location>
        <begin position="204"/>
        <end position="223"/>
    </location>
</feature>
<dbReference type="PANTHER" id="PTHR36833:SF2">
    <property type="entry name" value="SLR0610 PROTEIN"/>
    <property type="match status" value="1"/>
</dbReference>
<reference evidence="2 3" key="1">
    <citation type="submission" date="2017-09" db="EMBL/GenBank/DDBJ databases">
        <title>Depth-based differentiation of microbial function through sediment-hosted aquifers and enrichment of novel symbionts in the deep terrestrial subsurface.</title>
        <authorList>
            <person name="Probst A.J."/>
            <person name="Ladd B."/>
            <person name="Jarett J.K."/>
            <person name="Geller-Mcgrath D.E."/>
            <person name="Sieber C.M."/>
            <person name="Emerson J.B."/>
            <person name="Anantharaman K."/>
            <person name="Thomas B.C."/>
            <person name="Malmstrom R."/>
            <person name="Stieglmeier M."/>
            <person name="Klingl A."/>
            <person name="Woyke T."/>
            <person name="Ryan C.M."/>
            <person name="Banfield J.F."/>
        </authorList>
    </citation>
    <scope>NUCLEOTIDE SEQUENCE [LARGE SCALE GENOMIC DNA]</scope>
    <source>
        <strain evidence="2">CG22_combo_CG10-13_8_21_14_all_01_47_9</strain>
    </source>
</reference>
<organism evidence="2 3">
    <name type="scientific">Candidatus Beckwithbacteria bacterium CG22_combo_CG10-13_8_21_14_all_01_47_9</name>
    <dbReference type="NCBI Taxonomy" id="1974496"/>
    <lineage>
        <taxon>Bacteria</taxon>
        <taxon>Candidatus Beckwithiibacteriota</taxon>
    </lineage>
</organism>
<keyword evidence="1" id="KW-1133">Transmembrane helix</keyword>
<feature type="transmembrane region" description="Helical" evidence="1">
    <location>
        <begin position="229"/>
        <end position="245"/>
    </location>
</feature>
<protein>
    <recommendedName>
        <fullName evidence="4">ABC transporter permease</fullName>
    </recommendedName>
</protein>
<evidence type="ECO:0000256" key="1">
    <source>
        <dbReference type="SAM" id="Phobius"/>
    </source>
</evidence>
<dbReference type="Pfam" id="PF06182">
    <property type="entry name" value="ABC2_membrane_6"/>
    <property type="match status" value="1"/>
</dbReference>